<dbReference type="Pfam" id="PF00025">
    <property type="entry name" value="Arf"/>
    <property type="match status" value="1"/>
</dbReference>
<dbReference type="InterPro" id="IPR024156">
    <property type="entry name" value="Small_GTPase_ARF"/>
</dbReference>
<dbReference type="EnsemblMetazoa" id="CapteT97109">
    <property type="protein sequence ID" value="CapteP97109"/>
    <property type="gene ID" value="CapteG97109"/>
</dbReference>
<dbReference type="SUPFAM" id="SSF52540">
    <property type="entry name" value="P-loop containing nucleoside triphosphate hydrolases"/>
    <property type="match status" value="1"/>
</dbReference>
<dbReference type="STRING" id="283909.R7UGP6"/>
<evidence type="ECO:0000256" key="2">
    <source>
        <dbReference type="ARBA" id="ARBA00023134"/>
    </source>
</evidence>
<dbReference type="GO" id="GO:0003924">
    <property type="term" value="F:GTPase activity"/>
    <property type="evidence" value="ECO:0007669"/>
    <property type="project" value="InterPro"/>
</dbReference>
<dbReference type="EMBL" id="AMQN01007765">
    <property type="status" value="NOT_ANNOTATED_CDS"/>
    <property type="molecule type" value="Genomic_DNA"/>
</dbReference>
<reference evidence="6" key="3">
    <citation type="submission" date="2015-06" db="UniProtKB">
        <authorList>
            <consortium name="EnsemblMetazoa"/>
        </authorList>
    </citation>
    <scope>IDENTIFICATION</scope>
</reference>
<keyword evidence="1 3" id="KW-0547">Nucleotide-binding</keyword>
<name>R7UGP6_CAPTE</name>
<accession>R7UGP6</accession>
<dbReference type="Gene3D" id="3.40.50.300">
    <property type="entry name" value="P-loop containing nucleotide triphosphate hydrolases"/>
    <property type="match status" value="2"/>
</dbReference>
<keyword evidence="7" id="KW-1185">Reference proteome</keyword>
<dbReference type="SMART" id="SM00177">
    <property type="entry name" value="ARF"/>
    <property type="match status" value="1"/>
</dbReference>
<dbReference type="PANTHER" id="PTHR11711">
    <property type="entry name" value="ADP RIBOSYLATION FACTOR-RELATED"/>
    <property type="match status" value="1"/>
</dbReference>
<organism evidence="5">
    <name type="scientific">Capitella teleta</name>
    <name type="common">Polychaete worm</name>
    <dbReference type="NCBI Taxonomy" id="283909"/>
    <lineage>
        <taxon>Eukaryota</taxon>
        <taxon>Metazoa</taxon>
        <taxon>Spiralia</taxon>
        <taxon>Lophotrochozoa</taxon>
        <taxon>Annelida</taxon>
        <taxon>Polychaeta</taxon>
        <taxon>Sedentaria</taxon>
        <taxon>Scolecida</taxon>
        <taxon>Capitellidae</taxon>
        <taxon>Capitella</taxon>
    </lineage>
</organism>
<sequence length="171" mass="19338">MAWLTRLGWLIGGTEREANVVIVGLANSGKTTLMRQLKPRQISMELLTPPIPLAENCHAEQFFFKGLTFSAFDIGNVLHTQSPWEDLIRRCHGIIFVVDSSDRMNMDPVQIQLQQLLRHPLVGYQLEDMLHLQNLMSKKPWRVCSSDGLTGEGLGDGLDWLASQLKVICRQ</sequence>
<evidence type="ECO:0000256" key="4">
    <source>
        <dbReference type="PIRSR" id="PIRSR606689-2"/>
    </source>
</evidence>
<evidence type="ECO:0000313" key="5">
    <source>
        <dbReference type="EMBL" id="ELU05719.1"/>
    </source>
</evidence>
<keyword evidence="4" id="KW-0460">Magnesium</keyword>
<dbReference type="OrthoDB" id="442317at2759"/>
<dbReference type="PROSITE" id="PS51417">
    <property type="entry name" value="ARF"/>
    <property type="match status" value="1"/>
</dbReference>
<dbReference type="HOGENOM" id="CLU_040729_9_1_1"/>
<evidence type="ECO:0000256" key="3">
    <source>
        <dbReference type="PIRSR" id="PIRSR606689-1"/>
    </source>
</evidence>
<evidence type="ECO:0000256" key="1">
    <source>
        <dbReference type="ARBA" id="ARBA00022741"/>
    </source>
</evidence>
<dbReference type="GO" id="GO:0046872">
    <property type="term" value="F:metal ion binding"/>
    <property type="evidence" value="ECO:0007669"/>
    <property type="project" value="UniProtKB-KW"/>
</dbReference>
<reference evidence="7" key="1">
    <citation type="submission" date="2012-12" db="EMBL/GenBank/DDBJ databases">
        <authorList>
            <person name="Hellsten U."/>
            <person name="Grimwood J."/>
            <person name="Chapman J.A."/>
            <person name="Shapiro H."/>
            <person name="Aerts A."/>
            <person name="Otillar R.P."/>
            <person name="Terry A.Y."/>
            <person name="Boore J.L."/>
            <person name="Simakov O."/>
            <person name="Marletaz F."/>
            <person name="Cho S.-J."/>
            <person name="Edsinger-Gonzales E."/>
            <person name="Havlak P."/>
            <person name="Kuo D.-H."/>
            <person name="Larsson T."/>
            <person name="Lv J."/>
            <person name="Arendt D."/>
            <person name="Savage R."/>
            <person name="Osoegawa K."/>
            <person name="de Jong P."/>
            <person name="Lindberg D.R."/>
            <person name="Seaver E.C."/>
            <person name="Weisblat D.A."/>
            <person name="Putnam N.H."/>
            <person name="Grigoriev I.V."/>
            <person name="Rokhsar D.S."/>
        </authorList>
    </citation>
    <scope>NUCLEOTIDE SEQUENCE</scope>
    <source>
        <strain evidence="7">I ESC-2004</strain>
    </source>
</reference>
<feature type="binding site" evidence="3">
    <location>
        <begin position="24"/>
        <end position="31"/>
    </location>
    <ligand>
        <name>GTP</name>
        <dbReference type="ChEBI" id="CHEBI:37565"/>
    </ligand>
</feature>
<proteinExistence type="predicted"/>
<feature type="binding site" evidence="4">
    <location>
        <position position="31"/>
    </location>
    <ligand>
        <name>Mg(2+)</name>
        <dbReference type="ChEBI" id="CHEBI:18420"/>
    </ligand>
</feature>
<keyword evidence="2 3" id="KW-0342">GTP-binding</keyword>
<evidence type="ECO:0000313" key="6">
    <source>
        <dbReference type="EnsemblMetazoa" id="CapteP97109"/>
    </source>
</evidence>
<gene>
    <name evidence="5" type="ORF">CAPTEDRAFT_97109</name>
</gene>
<protein>
    <recommendedName>
        <fullName evidence="8">ADP-ribosylation factor-like protein 6</fullName>
    </recommendedName>
</protein>
<keyword evidence="4" id="KW-0479">Metal-binding</keyword>
<dbReference type="InterPro" id="IPR006689">
    <property type="entry name" value="Small_GTPase_ARF/SAR"/>
</dbReference>
<dbReference type="Proteomes" id="UP000014760">
    <property type="component" value="Unassembled WGS sequence"/>
</dbReference>
<dbReference type="InterPro" id="IPR027417">
    <property type="entry name" value="P-loop_NTPase"/>
</dbReference>
<evidence type="ECO:0008006" key="8">
    <source>
        <dbReference type="Google" id="ProtNLM"/>
    </source>
</evidence>
<dbReference type="AlphaFoldDB" id="R7UGP6"/>
<reference evidence="5 7" key="2">
    <citation type="journal article" date="2013" name="Nature">
        <title>Insights into bilaterian evolution from three spiralian genomes.</title>
        <authorList>
            <person name="Simakov O."/>
            <person name="Marletaz F."/>
            <person name="Cho S.J."/>
            <person name="Edsinger-Gonzales E."/>
            <person name="Havlak P."/>
            <person name="Hellsten U."/>
            <person name="Kuo D.H."/>
            <person name="Larsson T."/>
            <person name="Lv J."/>
            <person name="Arendt D."/>
            <person name="Savage R."/>
            <person name="Osoegawa K."/>
            <person name="de Jong P."/>
            <person name="Grimwood J."/>
            <person name="Chapman J.A."/>
            <person name="Shapiro H."/>
            <person name="Aerts A."/>
            <person name="Otillar R.P."/>
            <person name="Terry A.Y."/>
            <person name="Boore J.L."/>
            <person name="Grigoriev I.V."/>
            <person name="Lindberg D.R."/>
            <person name="Seaver E.C."/>
            <person name="Weisblat D.A."/>
            <person name="Putnam N.H."/>
            <person name="Rokhsar D.S."/>
        </authorList>
    </citation>
    <scope>NUCLEOTIDE SEQUENCE</scope>
    <source>
        <strain evidence="5 7">I ESC-2004</strain>
    </source>
</reference>
<dbReference type="EMBL" id="KB301320">
    <property type="protein sequence ID" value="ELU05719.1"/>
    <property type="molecule type" value="Genomic_DNA"/>
</dbReference>
<evidence type="ECO:0000313" key="7">
    <source>
        <dbReference type="Proteomes" id="UP000014760"/>
    </source>
</evidence>
<dbReference type="GO" id="GO:0005525">
    <property type="term" value="F:GTP binding"/>
    <property type="evidence" value="ECO:0007669"/>
    <property type="project" value="UniProtKB-KW"/>
</dbReference>